<accession>A0AAD9PMX8</accession>
<dbReference type="RefSeq" id="XP_067804691.1">
    <property type="nucleotide sequence ID" value="XM_067945900.1"/>
</dbReference>
<evidence type="ECO:0000313" key="2">
    <source>
        <dbReference type="Proteomes" id="UP001214638"/>
    </source>
</evidence>
<keyword evidence="2" id="KW-1185">Reference proteome</keyword>
<protein>
    <submittedName>
        <fullName evidence="1">Uncharacterized protein</fullName>
    </submittedName>
</protein>
<reference evidence="1" key="1">
    <citation type="journal article" date="2023" name="Nat. Microbiol.">
        <title>Babesia duncani multi-omics identifies virulence factors and drug targets.</title>
        <authorList>
            <person name="Singh P."/>
            <person name="Lonardi S."/>
            <person name="Liang Q."/>
            <person name="Vydyam P."/>
            <person name="Khabirova E."/>
            <person name="Fang T."/>
            <person name="Gihaz S."/>
            <person name="Thekkiniath J."/>
            <person name="Munshi M."/>
            <person name="Abel S."/>
            <person name="Ciampossin L."/>
            <person name="Batugedara G."/>
            <person name="Gupta M."/>
            <person name="Lu X.M."/>
            <person name="Lenz T."/>
            <person name="Chakravarty S."/>
            <person name="Cornillot E."/>
            <person name="Hu Y."/>
            <person name="Ma W."/>
            <person name="Gonzalez L.M."/>
            <person name="Sanchez S."/>
            <person name="Estrada K."/>
            <person name="Sanchez-Flores A."/>
            <person name="Montero E."/>
            <person name="Harb O.S."/>
            <person name="Le Roch K.G."/>
            <person name="Mamoun C.B."/>
        </authorList>
    </citation>
    <scope>NUCLEOTIDE SEQUENCE</scope>
    <source>
        <strain evidence="1">WA1</strain>
    </source>
</reference>
<dbReference type="KEGG" id="bdw:94335150"/>
<dbReference type="Proteomes" id="UP001214638">
    <property type="component" value="Unassembled WGS sequence"/>
</dbReference>
<dbReference type="EMBL" id="JALLKP010000001">
    <property type="protein sequence ID" value="KAK2197849.1"/>
    <property type="molecule type" value="Genomic_DNA"/>
</dbReference>
<name>A0AAD9PMX8_9APIC</name>
<sequence>MKGCMPRILENVNMLSVDNVTSVLHAATRLRYPQQHELLGLALHAIKSREIGDRSLVNLTLATAKIVANTTISDNKDPNQGSEQPELLNADHKRLITRLLDLVPLRAIQFSAMDQLRCLVAYRQLHPYCKAAGLALSNSLEAFSRSFYVNRLFVSHATIALQALVDMDITSGRLVEALVAHVERKRGLGATTPQVC</sequence>
<dbReference type="GeneID" id="94335150"/>
<dbReference type="AlphaFoldDB" id="A0AAD9PMX8"/>
<evidence type="ECO:0000313" key="1">
    <source>
        <dbReference type="EMBL" id="KAK2197849.1"/>
    </source>
</evidence>
<proteinExistence type="predicted"/>
<gene>
    <name evidence="1" type="ORF">BdWA1_000852</name>
</gene>
<comment type="caution">
    <text evidence="1">The sequence shown here is derived from an EMBL/GenBank/DDBJ whole genome shotgun (WGS) entry which is preliminary data.</text>
</comment>
<organism evidence="1 2">
    <name type="scientific">Babesia duncani</name>
    <dbReference type="NCBI Taxonomy" id="323732"/>
    <lineage>
        <taxon>Eukaryota</taxon>
        <taxon>Sar</taxon>
        <taxon>Alveolata</taxon>
        <taxon>Apicomplexa</taxon>
        <taxon>Aconoidasida</taxon>
        <taxon>Piroplasmida</taxon>
        <taxon>Babesiidae</taxon>
        <taxon>Babesia</taxon>
    </lineage>
</organism>